<dbReference type="Proteomes" id="UP000091857">
    <property type="component" value="Chromosome 13"/>
</dbReference>
<dbReference type="EMBL" id="CM004399">
    <property type="protein sequence ID" value="KAG8641417.1"/>
    <property type="molecule type" value="Genomic_DNA"/>
</dbReference>
<accession>A0ACB7GM42</accession>
<gene>
    <name evidence="1" type="ORF">MANES_13G146095v8</name>
</gene>
<keyword evidence="2" id="KW-1185">Reference proteome</keyword>
<reference evidence="2" key="1">
    <citation type="journal article" date="2016" name="Nat. Biotechnol.">
        <title>Sequencing wild and cultivated cassava and related species reveals extensive interspecific hybridization and genetic diversity.</title>
        <authorList>
            <person name="Bredeson J.V."/>
            <person name="Lyons J.B."/>
            <person name="Prochnik S.E."/>
            <person name="Wu G.A."/>
            <person name="Ha C.M."/>
            <person name="Edsinger-Gonzales E."/>
            <person name="Grimwood J."/>
            <person name="Schmutz J."/>
            <person name="Rabbi I.Y."/>
            <person name="Egesi C."/>
            <person name="Nauluvula P."/>
            <person name="Lebot V."/>
            <person name="Ndunguru J."/>
            <person name="Mkamilo G."/>
            <person name="Bart R.S."/>
            <person name="Setter T.L."/>
            <person name="Gleadow R.M."/>
            <person name="Kulakow P."/>
            <person name="Ferguson M.E."/>
            <person name="Rounsley S."/>
            <person name="Rokhsar D.S."/>
        </authorList>
    </citation>
    <scope>NUCLEOTIDE SEQUENCE [LARGE SCALE GENOMIC DNA]</scope>
    <source>
        <strain evidence="2">cv. AM560-2</strain>
    </source>
</reference>
<sequence>MDGKGKQRMMGKVVKKEAAELVWESSDDDGYVKMGCVENDVESNKKKKVVAGGCGGGGGGGVGGGGGKKGSGGGGCGGSGGMRCCQADMCMADLSDAKPYHRRHKVCENHAKAQIVLVAGIRQRFCQQCSRFHELSEFDETKKSCCRRLAGHNERRRKNAAESHSEVGNHKGTVTQLKDMVCGQVDDRGRIKITIQENATYKHFQIR</sequence>
<evidence type="ECO:0000313" key="1">
    <source>
        <dbReference type="EMBL" id="KAG8641417.1"/>
    </source>
</evidence>
<evidence type="ECO:0000313" key="2">
    <source>
        <dbReference type="Proteomes" id="UP000091857"/>
    </source>
</evidence>
<protein>
    <submittedName>
        <fullName evidence="1">Uncharacterized protein</fullName>
    </submittedName>
</protein>
<name>A0ACB7GM42_MANES</name>
<proteinExistence type="predicted"/>
<comment type="caution">
    <text evidence="1">The sequence shown here is derived from an EMBL/GenBank/DDBJ whole genome shotgun (WGS) entry which is preliminary data.</text>
</comment>
<organism evidence="1 2">
    <name type="scientific">Manihot esculenta</name>
    <name type="common">Cassava</name>
    <name type="synonym">Jatropha manihot</name>
    <dbReference type="NCBI Taxonomy" id="3983"/>
    <lineage>
        <taxon>Eukaryota</taxon>
        <taxon>Viridiplantae</taxon>
        <taxon>Streptophyta</taxon>
        <taxon>Embryophyta</taxon>
        <taxon>Tracheophyta</taxon>
        <taxon>Spermatophyta</taxon>
        <taxon>Magnoliopsida</taxon>
        <taxon>eudicotyledons</taxon>
        <taxon>Gunneridae</taxon>
        <taxon>Pentapetalae</taxon>
        <taxon>rosids</taxon>
        <taxon>fabids</taxon>
        <taxon>Malpighiales</taxon>
        <taxon>Euphorbiaceae</taxon>
        <taxon>Crotonoideae</taxon>
        <taxon>Manihoteae</taxon>
        <taxon>Manihot</taxon>
    </lineage>
</organism>